<comment type="similarity">
    <text evidence="3">Belongs to the acyl-CoA oxidase family.</text>
</comment>
<evidence type="ECO:0000256" key="13">
    <source>
        <dbReference type="ARBA" id="ARBA00023140"/>
    </source>
</evidence>
<dbReference type="InterPro" id="IPR002655">
    <property type="entry name" value="Acyl-CoA_oxidase_C"/>
</dbReference>
<keyword evidence="8" id="KW-0274">FAD</keyword>
<evidence type="ECO:0000256" key="6">
    <source>
        <dbReference type="ARBA" id="ARBA00022737"/>
    </source>
</evidence>
<name>A0A6A2XDU8_HIBSY</name>
<dbReference type="Pfam" id="PF13181">
    <property type="entry name" value="TPR_8"/>
    <property type="match status" value="1"/>
</dbReference>
<dbReference type="FunFam" id="1.20.140.10:FF:000025">
    <property type="entry name" value="Acyl-coenzyme A oxidase"/>
    <property type="match status" value="1"/>
</dbReference>
<dbReference type="PROSITE" id="PS50293">
    <property type="entry name" value="TPR_REGION"/>
    <property type="match status" value="1"/>
</dbReference>
<gene>
    <name evidence="19" type="ORF">F3Y22_tig00111769pilonHSYRG00186</name>
</gene>
<dbReference type="InterPro" id="IPR055060">
    <property type="entry name" value="ACOX_C_alpha1"/>
</dbReference>
<dbReference type="Gene3D" id="1.20.140.10">
    <property type="entry name" value="Butyryl-CoA Dehydrogenase, subunit A, domain 3"/>
    <property type="match status" value="2"/>
</dbReference>
<dbReference type="PANTHER" id="PTHR46050:SF7">
    <property type="entry name" value="TETRATRICOPEPTIDE REPEAT (TPR)-LIKE SUPERFAMILY PROTEIN"/>
    <property type="match status" value="1"/>
</dbReference>
<dbReference type="InterPro" id="IPR011990">
    <property type="entry name" value="TPR-like_helical_dom_sf"/>
</dbReference>
<protein>
    <recommendedName>
        <fullName evidence="4">acyl-CoA oxidase</fullName>
        <ecNumber evidence="4">1.3.3.6</ecNumber>
    </recommendedName>
    <alternativeName>
        <fullName evidence="14">Long-chain acyl-CoA oxidase</fullName>
    </alternativeName>
</protein>
<dbReference type="SMART" id="SM00028">
    <property type="entry name" value="TPR"/>
    <property type="match status" value="7"/>
</dbReference>
<dbReference type="SUPFAM" id="SSF56645">
    <property type="entry name" value="Acyl-CoA dehydrogenase NM domain-like"/>
    <property type="match status" value="1"/>
</dbReference>
<dbReference type="InterPro" id="IPR046373">
    <property type="entry name" value="Acyl-CoA_Oxase/DH_mid-dom_sf"/>
</dbReference>
<keyword evidence="20" id="KW-1185">Reference proteome</keyword>
<comment type="caution">
    <text evidence="19">The sequence shown here is derived from an EMBL/GenBank/DDBJ whole genome shotgun (WGS) entry which is preliminary data.</text>
</comment>
<feature type="domain" description="Acyl-CoA oxidase C-alpha1" evidence="18">
    <location>
        <begin position="791"/>
        <end position="946"/>
    </location>
</feature>
<feature type="region of interest" description="Disordered" evidence="16">
    <location>
        <begin position="46"/>
        <end position="76"/>
    </location>
</feature>
<keyword evidence="5" id="KW-0285">Flavoprotein</keyword>
<evidence type="ECO:0000256" key="1">
    <source>
        <dbReference type="ARBA" id="ARBA00001974"/>
    </source>
</evidence>
<evidence type="ECO:0000256" key="10">
    <source>
        <dbReference type="ARBA" id="ARBA00022946"/>
    </source>
</evidence>
<keyword evidence="11" id="KW-0560">Oxidoreductase</keyword>
<feature type="region of interest" description="Disordered" evidence="16">
    <location>
        <begin position="96"/>
        <end position="115"/>
    </location>
</feature>
<dbReference type="InterPro" id="IPR019734">
    <property type="entry name" value="TPR_rpt"/>
</dbReference>
<comment type="subcellular location">
    <subcellularLocation>
        <location evidence="2">Peroxisome</location>
    </subcellularLocation>
</comment>
<dbReference type="EC" id="1.3.3.6" evidence="4"/>
<dbReference type="Pfam" id="PF22924">
    <property type="entry name" value="ACOX_C_alpha1"/>
    <property type="match status" value="1"/>
</dbReference>
<organism evidence="19 20">
    <name type="scientific">Hibiscus syriacus</name>
    <name type="common">Rose of Sharon</name>
    <dbReference type="NCBI Taxonomy" id="106335"/>
    <lineage>
        <taxon>Eukaryota</taxon>
        <taxon>Viridiplantae</taxon>
        <taxon>Streptophyta</taxon>
        <taxon>Embryophyta</taxon>
        <taxon>Tracheophyta</taxon>
        <taxon>Spermatophyta</taxon>
        <taxon>Magnoliopsida</taxon>
        <taxon>eudicotyledons</taxon>
        <taxon>Gunneridae</taxon>
        <taxon>Pentapetalae</taxon>
        <taxon>rosids</taxon>
        <taxon>malvids</taxon>
        <taxon>Malvales</taxon>
        <taxon>Malvaceae</taxon>
        <taxon>Malvoideae</taxon>
        <taxon>Hibiscus</taxon>
    </lineage>
</organism>
<keyword evidence="9" id="KW-0276">Fatty acid metabolism</keyword>
<evidence type="ECO:0000256" key="15">
    <source>
        <dbReference type="PROSITE-ProRule" id="PRU00339"/>
    </source>
</evidence>
<dbReference type="SUPFAM" id="SSF48452">
    <property type="entry name" value="TPR-like"/>
    <property type="match status" value="2"/>
</dbReference>
<dbReference type="InterPro" id="IPR009100">
    <property type="entry name" value="AcylCoA_DH/oxidase_NM_dom_sf"/>
</dbReference>
<evidence type="ECO:0000313" key="19">
    <source>
        <dbReference type="EMBL" id="KAE8673961.1"/>
    </source>
</evidence>
<dbReference type="InterPro" id="IPR036250">
    <property type="entry name" value="AcylCo_DH-like_C"/>
</dbReference>
<dbReference type="FunFam" id="1.20.140.10:FF:000010">
    <property type="entry name" value="Acyl-coenzyme A oxidase"/>
    <property type="match status" value="1"/>
</dbReference>
<keyword evidence="10" id="KW-0809">Transit peptide</keyword>
<keyword evidence="13" id="KW-0576">Peroxisome</keyword>
<keyword evidence="7 15" id="KW-0802">TPR repeat</keyword>
<evidence type="ECO:0000256" key="9">
    <source>
        <dbReference type="ARBA" id="ARBA00022832"/>
    </source>
</evidence>
<keyword evidence="12" id="KW-0443">Lipid metabolism</keyword>
<dbReference type="SUPFAM" id="SSF47203">
    <property type="entry name" value="Acyl-CoA dehydrogenase C-terminal domain-like"/>
    <property type="match status" value="2"/>
</dbReference>
<dbReference type="GO" id="GO:0006635">
    <property type="term" value="P:fatty acid beta-oxidation"/>
    <property type="evidence" value="ECO:0007669"/>
    <property type="project" value="InterPro"/>
</dbReference>
<dbReference type="EMBL" id="VEPZ02001421">
    <property type="protein sequence ID" value="KAE8673961.1"/>
    <property type="molecule type" value="Genomic_DNA"/>
</dbReference>
<evidence type="ECO:0000313" key="20">
    <source>
        <dbReference type="Proteomes" id="UP000436088"/>
    </source>
</evidence>
<dbReference type="Gene3D" id="1.25.40.10">
    <property type="entry name" value="Tetratricopeptide repeat domain"/>
    <property type="match status" value="1"/>
</dbReference>
<sequence length="1142" mass="127274">MAECSPVKKSGCGIFSAVFGKHGLWPRRSTSTGSLHIIKEDNKSNVNTSNTYTERRRSGSDEAAFFGPEGRPQKPITKLTPKVTAVYQQNPVRKHVEEPTRTTTTGTQGHGIVNGNINRKVPKESISLSGELEGMIADHQKTRGMIYGNLGNLRQPGNTNTINAKVDDVSKPNGKLYPNTVMGNVVKKPVEEKKSASLCRALSTRMDPETLKFMGNEDYKNGNFAEALALYDAAIAIDPNKAAYRSNKSAALAALGRLVEAVFECREAIIIEPHYHRAHHRLANLYLRLGDVEKAIYHYQHADLEADKDDIAKARNVQAHLNKCTEAKRRRDWDSLVKETDSAINGGADSAPQIFALKAEALLKLHRHEDADETLLGGPNFEVDDLNKYYGPIGNANLLVVRAQVDMAAGRFDEALEAIQRAVKLDPNNKEASSVMRKARAVAFARSNGNEHFKASKFPEACAAYVEGLDHDPHNSILLCNRAACWSKLGHFEKAVDDCTHALHLRAGYTKARLRRADCNSKLKKWEASIQDYTILLRETPNNEEVKRGLLEAQMQLKKQRGGVGNTRENHEFFELRPDLQTPVGILMKEHRELCMRQLVALVREAKIKPFRHVVDDPAKYFAITEAVGSIDVSLGIKLGVQFSLWGGSVLNLGTKKHRDKYFDGIDNVDYPGCFAMTELHHGSNVQGLQTTATFDPITDEFIIDTPNDGAIKWWIGNAAVHGKFANSPGIKIQDCGHKIGLNGVDNGALRFHSVRIPRDNLLNRFGDVSRDGKYTSSLPTINKRFAAMLGELVGGRVGLAYSSVGFLKVSVTIAVRYSLLRQQFGPAEQPEVSILDYQSQQHKLMPMLASTYAFHFATQYLVEKYSEMKKIHDEQLVADVHALSAGLKAYVTSYTAKSLGTCREACGGHGYAAVNRIGSLRNDHDIFQTFEGDNTVLLQQVAADLLKQYKDKFQGGTLSVTWNYLRESMNLYLSQPNPIIARWESTDHLRDPKFQLDAFRYRTSRLLQSAAARLRKHSKTLGSFGAWNRCQNHLLTLAESHIESVILARFIKAYRAALKLLCDLYALDRILNDIGTYRNVDYVAPNKAKAIHKLTDYLCFRVRNIAGELVDGFDIPASVTRAPIAMQSEAYSQYTHHVGFQ</sequence>
<dbReference type="Pfam" id="PF01756">
    <property type="entry name" value="ACOX"/>
    <property type="match status" value="1"/>
</dbReference>
<evidence type="ECO:0000259" key="18">
    <source>
        <dbReference type="Pfam" id="PF22924"/>
    </source>
</evidence>
<dbReference type="Gene3D" id="2.40.110.10">
    <property type="entry name" value="Butyryl-CoA Dehydrogenase, subunit A, domain 2"/>
    <property type="match status" value="2"/>
</dbReference>
<feature type="domain" description="Acyl-CoA oxidase C-terminal" evidence="17">
    <location>
        <begin position="992"/>
        <end position="1128"/>
    </location>
</feature>
<evidence type="ECO:0000256" key="5">
    <source>
        <dbReference type="ARBA" id="ARBA00022630"/>
    </source>
</evidence>
<comment type="cofactor">
    <cofactor evidence="1">
        <name>FAD</name>
        <dbReference type="ChEBI" id="CHEBI:57692"/>
    </cofactor>
</comment>
<evidence type="ECO:0000256" key="4">
    <source>
        <dbReference type="ARBA" id="ARBA00012870"/>
    </source>
</evidence>
<evidence type="ECO:0000259" key="17">
    <source>
        <dbReference type="Pfam" id="PF01756"/>
    </source>
</evidence>
<evidence type="ECO:0000256" key="3">
    <source>
        <dbReference type="ARBA" id="ARBA00006288"/>
    </source>
</evidence>
<evidence type="ECO:0000256" key="2">
    <source>
        <dbReference type="ARBA" id="ARBA00004275"/>
    </source>
</evidence>
<evidence type="ECO:0000256" key="8">
    <source>
        <dbReference type="ARBA" id="ARBA00022827"/>
    </source>
</evidence>
<proteinExistence type="inferred from homology"/>
<evidence type="ECO:0000256" key="7">
    <source>
        <dbReference type="ARBA" id="ARBA00022803"/>
    </source>
</evidence>
<dbReference type="GO" id="GO:0005777">
    <property type="term" value="C:peroxisome"/>
    <property type="evidence" value="ECO:0007669"/>
    <property type="project" value="UniProtKB-SubCell"/>
</dbReference>
<dbReference type="InterPro" id="IPR044534">
    <property type="entry name" value="TTL1-4"/>
</dbReference>
<keyword evidence="6" id="KW-0677">Repeat</keyword>
<accession>A0A6A2XDU8</accession>
<reference evidence="19" key="1">
    <citation type="submission" date="2019-09" db="EMBL/GenBank/DDBJ databases">
        <title>Draft genome information of white flower Hibiscus syriacus.</title>
        <authorList>
            <person name="Kim Y.-M."/>
        </authorList>
    </citation>
    <scope>NUCLEOTIDE SEQUENCE [LARGE SCALE GENOMIC DNA]</scope>
    <source>
        <strain evidence="19">YM2019G1</strain>
    </source>
</reference>
<feature type="repeat" description="TPR" evidence="15">
    <location>
        <begin position="208"/>
        <end position="241"/>
    </location>
</feature>
<evidence type="ECO:0000256" key="11">
    <source>
        <dbReference type="ARBA" id="ARBA00023002"/>
    </source>
</evidence>
<dbReference type="InterPro" id="IPR013105">
    <property type="entry name" value="TPR_2"/>
</dbReference>
<dbReference type="Pfam" id="PF07719">
    <property type="entry name" value="TPR_2"/>
    <property type="match status" value="2"/>
</dbReference>
<dbReference type="GO" id="GO:0003997">
    <property type="term" value="F:acyl-CoA oxidase activity"/>
    <property type="evidence" value="ECO:0007669"/>
    <property type="project" value="UniProtKB-EC"/>
</dbReference>
<dbReference type="AlphaFoldDB" id="A0A6A2XDU8"/>
<dbReference type="PROSITE" id="PS50005">
    <property type="entry name" value="TPR"/>
    <property type="match status" value="2"/>
</dbReference>
<evidence type="ECO:0000256" key="16">
    <source>
        <dbReference type="SAM" id="MobiDB-lite"/>
    </source>
</evidence>
<feature type="repeat" description="TPR" evidence="15">
    <location>
        <begin position="396"/>
        <end position="429"/>
    </location>
</feature>
<evidence type="ECO:0000256" key="14">
    <source>
        <dbReference type="ARBA" id="ARBA00083792"/>
    </source>
</evidence>
<dbReference type="PANTHER" id="PTHR46050">
    <property type="entry name" value="TPR REPEAT-CONTAINING THIOREDOXIN"/>
    <property type="match status" value="1"/>
</dbReference>
<evidence type="ECO:0000256" key="12">
    <source>
        <dbReference type="ARBA" id="ARBA00023098"/>
    </source>
</evidence>
<dbReference type="Proteomes" id="UP000436088">
    <property type="component" value="Unassembled WGS sequence"/>
</dbReference>